<evidence type="ECO:0000256" key="5">
    <source>
        <dbReference type="ARBA" id="ARBA00022525"/>
    </source>
</evidence>
<evidence type="ECO:0000256" key="9">
    <source>
        <dbReference type="ARBA" id="ARBA00022729"/>
    </source>
</evidence>
<keyword evidence="4 14" id="KW-1003">Cell membrane</keyword>
<evidence type="ECO:0000256" key="12">
    <source>
        <dbReference type="ARBA" id="ARBA00023157"/>
    </source>
</evidence>
<comment type="similarity">
    <text evidence="2 14">Belongs to the ZP domain family. ZPC subfamily.</text>
</comment>
<comment type="domain">
    <text evidence="14">The ZP domain is involved in the polymerization of the ZP proteins to form the zona pellucida.</text>
</comment>
<dbReference type="GO" id="GO:0035805">
    <property type="term" value="C:egg coat"/>
    <property type="evidence" value="ECO:0007669"/>
    <property type="project" value="UniProtKB-SubCell"/>
</dbReference>
<evidence type="ECO:0000256" key="7">
    <source>
        <dbReference type="ARBA" id="ARBA00022685"/>
    </source>
</evidence>
<dbReference type="GO" id="GO:0035804">
    <property type="term" value="F:structural constituent of egg coat"/>
    <property type="evidence" value="ECO:0007669"/>
    <property type="project" value="UniProtKB-UniRule"/>
</dbReference>
<dbReference type="PRINTS" id="PR00023">
    <property type="entry name" value="ZPELLUCIDA"/>
</dbReference>
<evidence type="ECO:0000313" key="18">
    <source>
        <dbReference type="Proteomes" id="UP001557470"/>
    </source>
</evidence>
<keyword evidence="5 14" id="KW-0964">Secreted</keyword>
<dbReference type="InterPro" id="IPR055355">
    <property type="entry name" value="ZP-C"/>
</dbReference>
<evidence type="ECO:0000256" key="1">
    <source>
        <dbReference type="ARBA" id="ARBA00004498"/>
    </source>
</evidence>
<evidence type="ECO:0000256" key="10">
    <source>
        <dbReference type="ARBA" id="ARBA00022989"/>
    </source>
</evidence>
<keyword evidence="6 14" id="KW-0272">Extracellular matrix</keyword>
<dbReference type="InterPro" id="IPR055356">
    <property type="entry name" value="ZP-N"/>
</dbReference>
<dbReference type="FunFam" id="2.60.40.4100:FF:000002">
    <property type="entry name" value="Zona pellucida sperm-binding protein 3"/>
    <property type="match status" value="1"/>
</dbReference>
<keyword evidence="8" id="KW-0812">Transmembrane</keyword>
<evidence type="ECO:0000256" key="13">
    <source>
        <dbReference type="ARBA" id="ARBA00023180"/>
    </source>
</evidence>
<feature type="domain" description="ZP" evidence="16">
    <location>
        <begin position="1"/>
        <end position="248"/>
    </location>
</feature>
<feature type="region of interest" description="Disordered" evidence="15">
    <location>
        <begin position="268"/>
        <end position="293"/>
    </location>
</feature>
<dbReference type="GO" id="GO:0035803">
    <property type="term" value="P:egg coat formation"/>
    <property type="evidence" value="ECO:0007669"/>
    <property type="project" value="UniProtKB-UniRule"/>
</dbReference>
<sequence>MPIEVDELHLGIEHYQNHERCRATASPEGDEYRIYAELSDCGTKILMNQDSLIYTNLLRYTPRESADGVLRMDSAVIPIECHYERKYSLDSGSLQPTWAPFTTSVLSEDALQFSLKLMTSDGLFERGSPVFFLGESISIEASVHIAHHTKLRVFVSSCVATVEPDAKSVPRYVIIENDGCLMDSLVPGSHSSFVHRIEDDKLQFHIDAFRFKQEKMDELYISCHVLAVPVTDHAEPSKKACSFIDGRWRSADENDLLCSRCPSPTVIDQAQHPLSPKPGVSRPGHHGYQSKHPASGGYWSGLKAKQVWEERTTLGPIKVLATKSKSESVTQRMREGIHVPGFPSITGEGRPISPGSRWKTGMDKKIGLYALTKNEVSPVGLWVGANNKQGFVSSATYDGYSGHKYLMAQREPIATAISLKTESLIHKDNNRFAGVEEFQIGPHGKELENETSAAIPTEQF</sequence>
<dbReference type="PANTHER" id="PTHR11576:SF2">
    <property type="entry name" value="ZONA PELLUCIDA SPERM-BINDING PROTEIN 3"/>
    <property type="match status" value="1"/>
</dbReference>
<evidence type="ECO:0000256" key="6">
    <source>
        <dbReference type="ARBA" id="ARBA00022530"/>
    </source>
</evidence>
<dbReference type="FunFam" id="2.60.40.3210:FF:000001">
    <property type="entry name" value="Zona pellucida sperm-binding protein 3"/>
    <property type="match status" value="1"/>
</dbReference>
<dbReference type="Gene3D" id="2.60.40.4100">
    <property type="entry name" value="Zona pellucida, ZP-C domain"/>
    <property type="match status" value="1"/>
</dbReference>
<accession>A0ABD0XIU1</accession>
<comment type="subcellular location">
    <subcellularLocation>
        <location evidence="1">Secreted</location>
        <location evidence="1">Extracellular space</location>
        <location evidence="1">Extracellular matrix</location>
    </subcellularLocation>
    <subcellularLocation>
        <location evidence="14">Zona pellucida</location>
    </subcellularLocation>
    <subcellularLocation>
        <location evidence="14">Cell membrane</location>
        <topology evidence="14">Single-pass type I membrane protein</topology>
    </subcellularLocation>
</comment>
<dbReference type="PANTHER" id="PTHR11576">
    <property type="entry name" value="ZONA PELLUCIDA SPERM-BINDING PROTEIN 3"/>
    <property type="match status" value="1"/>
</dbReference>
<evidence type="ECO:0000256" key="3">
    <source>
        <dbReference type="ARBA" id="ARBA00017980"/>
    </source>
</evidence>
<dbReference type="EMBL" id="JAGEUA010000003">
    <property type="protein sequence ID" value="KAL0993760.1"/>
    <property type="molecule type" value="Genomic_DNA"/>
</dbReference>
<evidence type="ECO:0000313" key="17">
    <source>
        <dbReference type="EMBL" id="KAL0993760.1"/>
    </source>
</evidence>
<comment type="function">
    <text evidence="14">Component of the zona pellucida, an extracellular matrix surrounding oocytes which mediates sperm binding, induction of the acrosome reaction and prevents post-fertilization polyspermy. The zona pellucida is composed of 3 to 4 glycoproteins, ZP1, ZP2, ZP3, and ZP4. ZP3 is essential for sperm binding and zona matrix formation.</text>
</comment>
<keyword evidence="13" id="KW-0325">Glycoprotein</keyword>
<evidence type="ECO:0000256" key="14">
    <source>
        <dbReference type="RuleBase" id="RU367066"/>
    </source>
</evidence>
<evidence type="ECO:0000256" key="4">
    <source>
        <dbReference type="ARBA" id="ARBA00022475"/>
    </source>
</evidence>
<proteinExistence type="inferred from homology"/>
<gene>
    <name evidence="17" type="ORF">UPYG_G00113320</name>
</gene>
<dbReference type="AlphaFoldDB" id="A0ABD0XIU1"/>
<keyword evidence="7 14" id="KW-0165">Cleavage on pair of basic residues</keyword>
<dbReference type="InterPro" id="IPR042235">
    <property type="entry name" value="ZP-C_dom"/>
</dbReference>
<evidence type="ECO:0000256" key="2">
    <source>
        <dbReference type="ARBA" id="ARBA00006735"/>
    </source>
</evidence>
<dbReference type="Proteomes" id="UP001557470">
    <property type="component" value="Unassembled WGS sequence"/>
</dbReference>
<dbReference type="GO" id="GO:0007339">
    <property type="term" value="P:binding of sperm to zona pellucida"/>
    <property type="evidence" value="ECO:0007669"/>
    <property type="project" value="UniProtKB-UniRule"/>
</dbReference>
<dbReference type="GO" id="GO:2000344">
    <property type="term" value="P:positive regulation of acrosome reaction"/>
    <property type="evidence" value="ECO:0007669"/>
    <property type="project" value="UniProtKB-UniRule"/>
</dbReference>
<evidence type="ECO:0000256" key="8">
    <source>
        <dbReference type="ARBA" id="ARBA00022692"/>
    </source>
</evidence>
<protein>
    <recommendedName>
        <fullName evidence="3 14">Zona pellucida sperm-binding protein 3</fullName>
    </recommendedName>
</protein>
<evidence type="ECO:0000256" key="15">
    <source>
        <dbReference type="SAM" id="MobiDB-lite"/>
    </source>
</evidence>
<keyword evidence="12 14" id="KW-1015">Disulfide bond</keyword>
<organism evidence="17 18">
    <name type="scientific">Umbra pygmaea</name>
    <name type="common">Eastern mudminnow</name>
    <dbReference type="NCBI Taxonomy" id="75934"/>
    <lineage>
        <taxon>Eukaryota</taxon>
        <taxon>Metazoa</taxon>
        <taxon>Chordata</taxon>
        <taxon>Craniata</taxon>
        <taxon>Vertebrata</taxon>
        <taxon>Euteleostomi</taxon>
        <taxon>Actinopterygii</taxon>
        <taxon>Neopterygii</taxon>
        <taxon>Teleostei</taxon>
        <taxon>Protacanthopterygii</taxon>
        <taxon>Esociformes</taxon>
        <taxon>Umbridae</taxon>
        <taxon>Umbra</taxon>
    </lineage>
</organism>
<reference evidence="17 18" key="1">
    <citation type="submission" date="2024-06" db="EMBL/GenBank/DDBJ databases">
        <authorList>
            <person name="Pan Q."/>
            <person name="Wen M."/>
            <person name="Jouanno E."/>
            <person name="Zahm M."/>
            <person name="Klopp C."/>
            <person name="Cabau C."/>
            <person name="Louis A."/>
            <person name="Berthelot C."/>
            <person name="Parey E."/>
            <person name="Roest Crollius H."/>
            <person name="Montfort J."/>
            <person name="Robinson-Rechavi M."/>
            <person name="Bouchez O."/>
            <person name="Lampietro C."/>
            <person name="Lopez Roques C."/>
            <person name="Donnadieu C."/>
            <person name="Postlethwait J."/>
            <person name="Bobe J."/>
            <person name="Verreycken H."/>
            <person name="Guiguen Y."/>
        </authorList>
    </citation>
    <scope>NUCLEOTIDE SEQUENCE [LARGE SCALE GENOMIC DNA]</scope>
    <source>
        <strain evidence="17">Up_M1</strain>
        <tissue evidence="17">Testis</tissue>
    </source>
</reference>
<dbReference type="PROSITE" id="PS51034">
    <property type="entry name" value="ZP_2"/>
    <property type="match status" value="1"/>
</dbReference>
<dbReference type="GO" id="GO:0005886">
    <property type="term" value="C:plasma membrane"/>
    <property type="evidence" value="ECO:0007669"/>
    <property type="project" value="UniProtKB-SubCell"/>
</dbReference>
<dbReference type="InterPro" id="IPR048290">
    <property type="entry name" value="ZP_chr"/>
</dbReference>
<dbReference type="InterPro" id="IPR001507">
    <property type="entry name" value="ZP_dom"/>
</dbReference>
<keyword evidence="18" id="KW-1185">Reference proteome</keyword>
<dbReference type="SMART" id="SM00241">
    <property type="entry name" value="ZP"/>
    <property type="match status" value="1"/>
</dbReference>
<dbReference type="Gene3D" id="2.60.40.3210">
    <property type="entry name" value="Zona pellucida, ZP-N domain"/>
    <property type="match status" value="1"/>
</dbReference>
<dbReference type="Pfam" id="PF23344">
    <property type="entry name" value="ZP-N"/>
    <property type="match status" value="1"/>
</dbReference>
<keyword evidence="9 14" id="KW-0732">Signal</keyword>
<comment type="caution">
    <text evidence="17">The sequence shown here is derived from an EMBL/GenBank/DDBJ whole genome shotgun (WGS) entry which is preliminary data.</text>
</comment>
<keyword evidence="11" id="KW-0472">Membrane</keyword>
<keyword evidence="10" id="KW-1133">Transmembrane helix</keyword>
<comment type="PTM">
    <text evidence="14">Proteolytically cleaved before the transmembrane segment to yield the secreted ectodomain incorporated in the zona pellucida.</text>
</comment>
<feature type="region of interest" description="Disordered" evidence="15">
    <location>
        <begin position="338"/>
        <end position="357"/>
    </location>
</feature>
<dbReference type="Pfam" id="PF00100">
    <property type="entry name" value="Zona_pellucida"/>
    <property type="match status" value="1"/>
</dbReference>
<evidence type="ECO:0000259" key="16">
    <source>
        <dbReference type="PROSITE" id="PS51034"/>
    </source>
</evidence>
<evidence type="ECO:0000256" key="11">
    <source>
        <dbReference type="ARBA" id="ARBA00023136"/>
    </source>
</evidence>
<name>A0ABD0XIU1_UMBPY</name>